<dbReference type="Gene3D" id="1.10.287.1150">
    <property type="entry name" value="TPP helical domain"/>
    <property type="match status" value="1"/>
</dbReference>
<protein>
    <recommendedName>
        <fullName evidence="6">Transketolase-like pyrimidine-binding domain-containing protein</fullName>
    </recommendedName>
</protein>
<accession>A0A7R9YVC6</accession>
<dbReference type="GO" id="GO:0030976">
    <property type="term" value="F:thiamine pyrophosphate binding"/>
    <property type="evidence" value="ECO:0007669"/>
    <property type="project" value="InterPro"/>
</dbReference>
<dbReference type="Pfam" id="PF16870">
    <property type="entry name" value="OxoGdeHyase_C"/>
    <property type="match status" value="1"/>
</dbReference>
<dbReference type="SMART" id="SM00861">
    <property type="entry name" value="Transket_pyr"/>
    <property type="match status" value="1"/>
</dbReference>
<dbReference type="InterPro" id="IPR005475">
    <property type="entry name" value="Transketolase-like_Pyr-bd"/>
</dbReference>
<dbReference type="PANTHER" id="PTHR23152">
    <property type="entry name" value="2-OXOGLUTARATE DEHYDROGENASE"/>
    <property type="match status" value="1"/>
</dbReference>
<dbReference type="NCBIfam" id="NF006914">
    <property type="entry name" value="PRK09404.1"/>
    <property type="match status" value="1"/>
</dbReference>
<dbReference type="InterPro" id="IPR031717">
    <property type="entry name" value="ODO-1/KGD_C"/>
</dbReference>
<organism evidence="7">
    <name type="scientific">Chlamydomonas euryale</name>
    <dbReference type="NCBI Taxonomy" id="1486919"/>
    <lineage>
        <taxon>Eukaryota</taxon>
        <taxon>Viridiplantae</taxon>
        <taxon>Chlorophyta</taxon>
        <taxon>core chlorophytes</taxon>
        <taxon>Chlorophyceae</taxon>
        <taxon>CS clade</taxon>
        <taxon>Chlamydomonadales</taxon>
        <taxon>Chlamydomonadaceae</taxon>
        <taxon>Chlamydomonas</taxon>
    </lineage>
</organism>
<comment type="similarity">
    <text evidence="2">Belongs to the alpha-ketoglutarate dehydrogenase family.</text>
</comment>
<dbReference type="Gene3D" id="3.40.50.970">
    <property type="match status" value="1"/>
</dbReference>
<feature type="region of interest" description="Disordered" evidence="5">
    <location>
        <begin position="79"/>
        <end position="107"/>
    </location>
</feature>
<dbReference type="NCBIfam" id="TIGR00239">
    <property type="entry name" value="2oxo_dh_E1"/>
    <property type="match status" value="1"/>
</dbReference>
<dbReference type="FunFam" id="3.40.50.12470:FF:000003">
    <property type="entry name" value="2-oxoglutarate dehydrogenase E1 component"/>
    <property type="match status" value="1"/>
</dbReference>
<dbReference type="Gene3D" id="3.40.50.11610">
    <property type="entry name" value="Multifunctional 2-oxoglutarate metabolism enzyme, C-terminal domain"/>
    <property type="match status" value="1"/>
</dbReference>
<name>A0A7R9YVC6_9CHLO</name>
<gene>
    <name evidence="7" type="ORF">CEUR00632_LOCUS9416</name>
</gene>
<dbReference type="InterPro" id="IPR042179">
    <property type="entry name" value="KGD_C_sf"/>
</dbReference>
<evidence type="ECO:0000256" key="4">
    <source>
        <dbReference type="ARBA" id="ARBA00023052"/>
    </source>
</evidence>
<dbReference type="Gene3D" id="3.40.50.12470">
    <property type="match status" value="1"/>
</dbReference>
<comment type="cofactor">
    <cofactor evidence="1">
        <name>thiamine diphosphate</name>
        <dbReference type="ChEBI" id="CHEBI:58937"/>
    </cofactor>
</comment>
<keyword evidence="3" id="KW-0560">Oxidoreductase</keyword>
<evidence type="ECO:0000256" key="3">
    <source>
        <dbReference type="ARBA" id="ARBA00023002"/>
    </source>
</evidence>
<evidence type="ECO:0000256" key="2">
    <source>
        <dbReference type="ARBA" id="ARBA00006936"/>
    </source>
</evidence>
<dbReference type="InterPro" id="IPR011603">
    <property type="entry name" value="2oxoglutarate_DH_E1"/>
</dbReference>
<dbReference type="CDD" id="cd02016">
    <property type="entry name" value="TPP_E1_OGDC_like"/>
    <property type="match status" value="1"/>
</dbReference>
<dbReference type="GO" id="GO:0004591">
    <property type="term" value="F:oxoglutarate dehydrogenase (succinyl-transferring) activity"/>
    <property type="evidence" value="ECO:0007669"/>
    <property type="project" value="TreeGrafter"/>
</dbReference>
<sequence>MLASPGMHAALARMAAASRSMAAHGSSATPAAASSAWQCIDVMARPVTMTASDTIQGIQLRPPKLRRITTCVAARWAVDSGTPPPRLPAGPPDGGDEPPPATSSSSRRFAAQFNLTDAMVQVESQSAALADEGAARLILKPHMAQSIQESMKLIQLVRAYQTVGHFAAALDPLGMDARQPSPTLDPTYYGFTEADMDRQFYIGIWSQQGFLTESRPVRTLRELHAMLRATYCSTVGYEYMHIQDPLRRTWLQQRIELPTPPQPTQEEQLLLLDRLSWSSMFETFLAEKFKATKRFGLEGGEALIPGMTHLIDTAADLGVESVVMGMPHRGRLNVLANVVRKPLVQIFSEFSGKPIAMAEGDDDAYVGSGDVKYHLGTSCVRPTVSGRMVSLSLLANPSHLEAINTVVLGKARAKQFYGGDRARKRVLPILIHGDGAFAGEGIVYETLDMTALTNYTVGGTVHFVLNNQIAFTTDPKESRSSPYCTDVARSLNAPIFHVNGDDAEAVVRVCALAMEWRQTFHTDVVIDVVCYRRHGHNENDEPAYTQPLMYKNIRSHASPLHVYMHKLAKEGSVSQAQIDATAGAVRGALEAAWTAAETFCLPADELDWLSNNWQGFNTPLQLSPVQNTGVPMDALKTVGRKINVLPCDIKVHKHVSQMYAARLQSIESGEGIDWACAEALAFATLLSEGNHVRLSGQDVERGTFNHRHAVLHDQDNGRRYTPLEQVYPGQLPGQFTVCNSSLSEFGVLGFELGYSMENPDCLAIWEAQFGDFANCAQVIFDQFLSSGESKWLRQTGLVVMLPHGYDGQGPEHSSARIERFLQMCDEDPYDVPEVDFDKWFDGNQNGCQLQSTNWQVVNCTTPANYFHVLRRQVRRQFRKPLILFSPKNLLRHARCKSPLRELDDVPEDVGIVGVRFKRLIPDDSGLQPKSRAPFPPVEPDVRRMVLCSGKVFYSLQQQRRVAGLDAGQIAIVRLEQLSPFPFDLVCRELRRYPNAEVVWCQEEPMNMGAYHHVQPRVVTCLEHEGRATPGGHIAYSGRPPSAAIATGFAEVYKQEQNDLISAALDLSAPLLLRKPLRRPAVITQQPMVYEY</sequence>
<evidence type="ECO:0000313" key="7">
    <source>
        <dbReference type="EMBL" id="CAD8289377.1"/>
    </source>
</evidence>
<evidence type="ECO:0000256" key="5">
    <source>
        <dbReference type="SAM" id="MobiDB-lite"/>
    </source>
</evidence>
<dbReference type="PANTHER" id="PTHR23152:SF4">
    <property type="entry name" value="2-OXOADIPATE DEHYDROGENASE COMPLEX COMPONENT E1"/>
    <property type="match status" value="1"/>
</dbReference>
<feature type="compositionally biased region" description="Pro residues" evidence="5">
    <location>
        <begin position="82"/>
        <end position="101"/>
    </location>
</feature>
<dbReference type="PIRSF" id="PIRSF000157">
    <property type="entry name" value="Oxoglu_dh_E1"/>
    <property type="match status" value="1"/>
</dbReference>
<reference evidence="7" key="1">
    <citation type="submission" date="2021-01" db="EMBL/GenBank/DDBJ databases">
        <authorList>
            <person name="Corre E."/>
            <person name="Pelletier E."/>
            <person name="Niang G."/>
            <person name="Scheremetjew M."/>
            <person name="Finn R."/>
            <person name="Kale V."/>
            <person name="Holt S."/>
            <person name="Cochrane G."/>
            <person name="Meng A."/>
            <person name="Brown T."/>
            <person name="Cohen L."/>
        </authorList>
    </citation>
    <scope>NUCLEOTIDE SEQUENCE</scope>
    <source>
        <strain evidence="7">CCMP219</strain>
    </source>
</reference>
<proteinExistence type="inferred from homology"/>
<evidence type="ECO:0000256" key="1">
    <source>
        <dbReference type="ARBA" id="ARBA00001964"/>
    </source>
</evidence>
<dbReference type="GO" id="GO:0005739">
    <property type="term" value="C:mitochondrion"/>
    <property type="evidence" value="ECO:0007669"/>
    <property type="project" value="TreeGrafter"/>
</dbReference>
<dbReference type="GO" id="GO:0045252">
    <property type="term" value="C:oxoglutarate dehydrogenase complex"/>
    <property type="evidence" value="ECO:0007669"/>
    <property type="project" value="TreeGrafter"/>
</dbReference>
<dbReference type="EMBL" id="HBEC01020123">
    <property type="protein sequence ID" value="CAD8289377.1"/>
    <property type="molecule type" value="Transcribed_RNA"/>
</dbReference>
<dbReference type="Pfam" id="PF02779">
    <property type="entry name" value="Transket_pyr"/>
    <property type="match status" value="1"/>
</dbReference>
<dbReference type="InterPro" id="IPR001017">
    <property type="entry name" value="DH_E1"/>
</dbReference>
<dbReference type="InterPro" id="IPR029061">
    <property type="entry name" value="THDP-binding"/>
</dbReference>
<dbReference type="AlphaFoldDB" id="A0A7R9YVC6"/>
<dbReference type="GO" id="GO:0006099">
    <property type="term" value="P:tricarboxylic acid cycle"/>
    <property type="evidence" value="ECO:0007669"/>
    <property type="project" value="TreeGrafter"/>
</dbReference>
<evidence type="ECO:0000259" key="6">
    <source>
        <dbReference type="SMART" id="SM00861"/>
    </source>
</evidence>
<dbReference type="Pfam" id="PF00676">
    <property type="entry name" value="E1_dh"/>
    <property type="match status" value="1"/>
</dbReference>
<keyword evidence="4" id="KW-0786">Thiamine pyrophosphate</keyword>
<feature type="domain" description="Transketolase-like pyrimidine-binding" evidence="6">
    <location>
        <begin position="672"/>
        <end position="892"/>
    </location>
</feature>
<dbReference type="SUPFAM" id="SSF52518">
    <property type="entry name" value="Thiamin diphosphate-binding fold (THDP-binding)"/>
    <property type="match status" value="2"/>
</dbReference>